<dbReference type="Pfam" id="PF04463">
    <property type="entry name" value="2-thiour_desulf"/>
    <property type="match status" value="1"/>
</dbReference>
<organism evidence="1 2">
    <name type="scientific">Phocicoccus pinnipedialis</name>
    <dbReference type="NCBI Taxonomy" id="110845"/>
    <lineage>
        <taxon>Bacteria</taxon>
        <taxon>Bacillati</taxon>
        <taxon>Bacillota</taxon>
        <taxon>Bacilli</taxon>
        <taxon>Bacillales</taxon>
        <taxon>Salinicoccaceae</taxon>
        <taxon>Phocicoccus</taxon>
    </lineage>
</organism>
<name>A0A6V7R798_9BACL</name>
<dbReference type="PANTHER" id="PTHR30087:SF1">
    <property type="entry name" value="HYPOTHETICAL CYTOSOLIC PROTEIN"/>
    <property type="match status" value="1"/>
</dbReference>
<protein>
    <submittedName>
        <fullName evidence="1">Uncharacterized protein</fullName>
    </submittedName>
</protein>
<evidence type="ECO:0000313" key="2">
    <source>
        <dbReference type="Proteomes" id="UP000588186"/>
    </source>
</evidence>
<dbReference type="RefSeq" id="WP_186076917.1">
    <property type="nucleotide sequence ID" value="NZ_CAJEWB010000006.1"/>
</dbReference>
<dbReference type="InterPro" id="IPR007553">
    <property type="entry name" value="2-thiour_desulf"/>
</dbReference>
<sequence>MILISACLVGQKVRYDGKAKYDARCNALIESGQAISACPEVLGGLSTPRDPAEIVGGDGFNVWEGSARVITHKGEDVTEAYKRGAARTLEIVQEMKCNTVILKANSPSCSSVNIYDGNFSGQLNPGVGVTTALFLNNGIDVYDEHSYFMEN</sequence>
<accession>A0A6V7R798</accession>
<dbReference type="PANTHER" id="PTHR30087">
    <property type="entry name" value="INNER MEMBRANE PROTEIN"/>
    <property type="match status" value="1"/>
</dbReference>
<comment type="caution">
    <text evidence="1">The sequence shown here is derived from an EMBL/GenBank/DDBJ whole genome shotgun (WGS) entry which is preliminary data.</text>
</comment>
<evidence type="ECO:0000313" key="1">
    <source>
        <dbReference type="EMBL" id="CAD2073330.1"/>
    </source>
</evidence>
<dbReference type="Proteomes" id="UP000588186">
    <property type="component" value="Unassembled WGS sequence"/>
</dbReference>
<dbReference type="EMBL" id="CAJEWB010000006">
    <property type="protein sequence ID" value="CAD2073330.1"/>
    <property type="molecule type" value="Genomic_DNA"/>
</dbReference>
<dbReference type="AlphaFoldDB" id="A0A6V7R798"/>
<reference evidence="1 2" key="1">
    <citation type="submission" date="2020-07" db="EMBL/GenBank/DDBJ databases">
        <authorList>
            <person name="Criscuolo A."/>
        </authorList>
    </citation>
    <scope>NUCLEOTIDE SEQUENCE [LARGE SCALE GENOMIC DNA]</scope>
    <source>
        <strain evidence="1">CIP107946</strain>
    </source>
</reference>
<gene>
    <name evidence="1" type="ORF">JEOPIN946_00702</name>
</gene>
<proteinExistence type="predicted"/>
<keyword evidence="2" id="KW-1185">Reference proteome</keyword>